<dbReference type="PANTHER" id="PTHR45586:SF1">
    <property type="entry name" value="LIPOPOLYSACCHARIDE ASSEMBLY PROTEIN B"/>
    <property type="match status" value="1"/>
</dbReference>
<feature type="repeat" description="TPR" evidence="3">
    <location>
        <begin position="41"/>
        <end position="74"/>
    </location>
</feature>
<dbReference type="SUPFAM" id="SSF48452">
    <property type="entry name" value="TPR-like"/>
    <property type="match status" value="3"/>
</dbReference>
<dbReference type="RefSeq" id="WP_094624101.1">
    <property type="nucleotide sequence ID" value="NZ_NEFY01000002.1"/>
</dbReference>
<proteinExistence type="predicted"/>
<evidence type="ECO:0008006" key="7">
    <source>
        <dbReference type="Google" id="ProtNLM"/>
    </source>
</evidence>
<keyword evidence="1" id="KW-0677">Repeat</keyword>
<reference evidence="5 6" key="1">
    <citation type="submission" date="2017-06" db="EMBL/GenBank/DDBJ databases">
        <title>Draft genome sequence of the halophilic bacterium Marinobacter vinifirmus FB1.</title>
        <authorList>
            <person name="Stepanov V.G."/>
            <person name="Roberts D.J."/>
            <person name="Fox G.E."/>
        </authorList>
    </citation>
    <scope>NUCLEOTIDE SEQUENCE [LARGE SCALE GENOMIC DNA]</scope>
    <source>
        <strain evidence="5 6">FB1</strain>
    </source>
</reference>
<evidence type="ECO:0000256" key="2">
    <source>
        <dbReference type="ARBA" id="ARBA00022803"/>
    </source>
</evidence>
<dbReference type="SMART" id="SM00028">
    <property type="entry name" value="TPR"/>
    <property type="match status" value="9"/>
</dbReference>
<evidence type="ECO:0000256" key="1">
    <source>
        <dbReference type="ARBA" id="ARBA00022737"/>
    </source>
</evidence>
<dbReference type="Proteomes" id="UP000216984">
    <property type="component" value="Unassembled WGS sequence"/>
</dbReference>
<accession>A0A7Z1DYM7</accession>
<dbReference type="InterPro" id="IPR019734">
    <property type="entry name" value="TPR_rpt"/>
</dbReference>
<dbReference type="Pfam" id="PF13429">
    <property type="entry name" value="TPR_15"/>
    <property type="match status" value="1"/>
</dbReference>
<dbReference type="PROSITE" id="PS50005">
    <property type="entry name" value="TPR"/>
    <property type="match status" value="3"/>
</dbReference>
<feature type="signal peptide" evidence="4">
    <location>
        <begin position="1"/>
        <end position="30"/>
    </location>
</feature>
<keyword evidence="6" id="KW-1185">Reference proteome</keyword>
<keyword evidence="4" id="KW-0732">Signal</keyword>
<dbReference type="AlphaFoldDB" id="A0A7Z1DYM7"/>
<feature type="repeat" description="TPR" evidence="3">
    <location>
        <begin position="353"/>
        <end position="386"/>
    </location>
</feature>
<sequence length="818" mass="89388">MHTTTNNRTKLRLTTLLLAGALLLPLPVLTGCNNQSTSNEATSHITRAETYADQGQYRSALLEVRNAVQAEPDNVGHIVHLAELYLQIGASRQASELLEPWLKDHASQVAIPLAEAYVNQGKHLSATETLALHNASNPQEQLRASLVRAETLRLSGDKAEALSLYRSLMDNNPSNLDAVTGTLKTQMDLNQTSQTIRSADDWMARNQPEPEVQYWKGMAQYRENDLENAAATLTDAAGSMPTSDVFLPVRRQVLTALSRVLTEQGKITEAQVYNKILADNQNSGAREQGEAAVAALREGNIDQAKTILRDMLKLDPENQQAALMLGALETGTGELDEGARLLTENLDPETTPTPFLRAAAMAQIDQGDREEALKTLERAMQARPDDNEIIAMHGILALSLPGKESDGVASLSKAISNEPERTRLRLALAQHYLRNNQPEQALGQLRMAFAAQPEDWHTTGTYMNVLLARGEETEAKELRDSLVNGYGDMPQAVLLASLADSRLGDTDAATARIEKLAQQHPEMAQPRLALAAILARTGNRERAIEELVQVRTLLGEEQTSETIAVNRLLGQLLVAETRAAVQAEDYPTARAKAAEAVALAPDNQGLALLAVGVSQAEGNHQQALEELQAVEDNLGVTTATVLARTSILESQNGPEAAWTYLKEQWQERKETALLPTLLRLAASQGPEARGEITSQWLDHEPQSIAANLARADWLMNNNQDELAATHYDYVLEQQPNNIAALNNLAWLLRENDTERALEFARRASEQAPQNSAVLDTYGWVLHLAGNHQQAVTTLEKALALAPGNEDITSHLESARKAL</sequence>
<organism evidence="5 6">
    <name type="scientific">Marinobacter vinifirmus</name>
    <dbReference type="NCBI Taxonomy" id="355591"/>
    <lineage>
        <taxon>Bacteria</taxon>
        <taxon>Pseudomonadati</taxon>
        <taxon>Pseudomonadota</taxon>
        <taxon>Gammaproteobacteria</taxon>
        <taxon>Pseudomonadales</taxon>
        <taxon>Marinobacteraceae</taxon>
        <taxon>Marinobacter</taxon>
    </lineage>
</organism>
<name>A0A7Z1DYM7_9GAMM</name>
<evidence type="ECO:0000256" key="3">
    <source>
        <dbReference type="PROSITE-ProRule" id="PRU00339"/>
    </source>
</evidence>
<keyword evidence="2 3" id="KW-0802">TPR repeat</keyword>
<protein>
    <recommendedName>
        <fullName evidence="7">PEP-CTERM system TPR-repeat protein PrsT</fullName>
    </recommendedName>
</protein>
<feature type="chain" id="PRO_5031249279" description="PEP-CTERM system TPR-repeat protein PrsT" evidence="4">
    <location>
        <begin position="31"/>
        <end position="818"/>
    </location>
</feature>
<dbReference type="InterPro" id="IPR011990">
    <property type="entry name" value="TPR-like_helical_dom_sf"/>
</dbReference>
<gene>
    <name evidence="5" type="ORF">B9Q17_03705</name>
</gene>
<evidence type="ECO:0000313" key="6">
    <source>
        <dbReference type="Proteomes" id="UP000216984"/>
    </source>
</evidence>
<dbReference type="InterPro" id="IPR051012">
    <property type="entry name" value="CellSynth/LPSAsmb/PSIAsmb"/>
</dbReference>
<comment type="caution">
    <text evidence="5">The sequence shown here is derived from an EMBL/GenBank/DDBJ whole genome shotgun (WGS) entry which is preliminary data.</text>
</comment>
<evidence type="ECO:0000256" key="4">
    <source>
        <dbReference type="SAM" id="SignalP"/>
    </source>
</evidence>
<feature type="repeat" description="TPR" evidence="3">
    <location>
        <begin position="771"/>
        <end position="804"/>
    </location>
</feature>
<dbReference type="Pfam" id="PF14559">
    <property type="entry name" value="TPR_19"/>
    <property type="match status" value="3"/>
</dbReference>
<dbReference type="PANTHER" id="PTHR45586">
    <property type="entry name" value="TPR REPEAT-CONTAINING PROTEIN PA4667"/>
    <property type="match status" value="1"/>
</dbReference>
<evidence type="ECO:0000313" key="5">
    <source>
        <dbReference type="EMBL" id="OZC37235.1"/>
    </source>
</evidence>
<dbReference type="Gene3D" id="1.25.40.10">
    <property type="entry name" value="Tetratricopeptide repeat domain"/>
    <property type="match status" value="4"/>
</dbReference>
<dbReference type="EMBL" id="NEFY01000002">
    <property type="protein sequence ID" value="OZC37235.1"/>
    <property type="molecule type" value="Genomic_DNA"/>
</dbReference>